<dbReference type="Gene3D" id="3.40.50.300">
    <property type="entry name" value="P-loop containing nucleotide triphosphate hydrolases"/>
    <property type="match status" value="1"/>
</dbReference>
<dbReference type="AlphaFoldDB" id="A0A7K1FRF6"/>
<dbReference type="InterPro" id="IPR051927">
    <property type="entry name" value="Zn_Chap_cDPG_Synth"/>
</dbReference>
<dbReference type="InterPro" id="IPR027417">
    <property type="entry name" value="P-loop_NTPase"/>
</dbReference>
<reference evidence="2 3" key="1">
    <citation type="submission" date="2019-11" db="EMBL/GenBank/DDBJ databases">
        <authorList>
            <person name="Jiang L.-Q."/>
        </authorList>
    </citation>
    <scope>NUCLEOTIDE SEQUENCE [LARGE SCALE GENOMIC DNA]</scope>
    <source>
        <strain evidence="2 3">YIM 132087</strain>
    </source>
</reference>
<dbReference type="PANTHER" id="PTHR43603:SF1">
    <property type="entry name" value="ZINC-REGULATED GTPASE METALLOPROTEIN ACTIVATOR 1"/>
    <property type="match status" value="1"/>
</dbReference>
<evidence type="ECO:0000313" key="2">
    <source>
        <dbReference type="EMBL" id="MTD16731.1"/>
    </source>
</evidence>
<dbReference type="SMART" id="SM00833">
    <property type="entry name" value="CobW_C"/>
    <property type="match status" value="1"/>
</dbReference>
<organism evidence="2 3">
    <name type="scientific">Nakamurella alba</name>
    <dbReference type="NCBI Taxonomy" id="2665158"/>
    <lineage>
        <taxon>Bacteria</taxon>
        <taxon>Bacillati</taxon>
        <taxon>Actinomycetota</taxon>
        <taxon>Actinomycetes</taxon>
        <taxon>Nakamurellales</taxon>
        <taxon>Nakamurellaceae</taxon>
        <taxon>Nakamurella</taxon>
    </lineage>
</organism>
<dbReference type="InterPro" id="IPR011629">
    <property type="entry name" value="CobW-like_C"/>
</dbReference>
<dbReference type="SUPFAM" id="SSF90002">
    <property type="entry name" value="Hypothetical protein YjiA, C-terminal domain"/>
    <property type="match status" value="1"/>
</dbReference>
<evidence type="ECO:0000313" key="3">
    <source>
        <dbReference type="Proteomes" id="UP000460221"/>
    </source>
</evidence>
<proteinExistence type="predicted"/>
<dbReference type="Pfam" id="PF07683">
    <property type="entry name" value="CobW_C"/>
    <property type="match status" value="1"/>
</dbReference>
<sequence>MTIPVVIVSSIDPVSRDTAIFGAVSDLPGTGVLQQDLDAASGSLRRVISDETGVLEERVTLLEHACLGCAIREDSLPTLEAMAASGRWQRILWALPVGADTPPAARPLADPENAGRMEVELAAVIALLDTDTAVADLMGDDLLDERGLALAEDDRRSVGETLAGQLRHADLVLVTGDNPVGTALVDLLRGRGSRRRNLFETPGEELVQRRYSHSRAEARIDPRSPVLPDAIGGAGAWSWTLSSDRPFHPDRFLDRLDELVVPDVLSHGCFRVAGRPDQVGEWDGAGSQLSIGDGGDWHPFTPVTRLRFVGTGPRPTGLEQVFRELLLTDEEMADRDRYLHTDDGLEPWLGERTAVI</sequence>
<accession>A0A7K1FRF6</accession>
<dbReference type="EMBL" id="WLYK01000011">
    <property type="protein sequence ID" value="MTD16731.1"/>
    <property type="molecule type" value="Genomic_DNA"/>
</dbReference>
<feature type="domain" description="CobW C-terminal" evidence="1">
    <location>
        <begin position="236"/>
        <end position="326"/>
    </location>
</feature>
<dbReference type="PANTHER" id="PTHR43603">
    <property type="entry name" value="COBW DOMAIN-CONTAINING PROTEIN DDB_G0274527"/>
    <property type="match status" value="1"/>
</dbReference>
<comment type="caution">
    <text evidence="2">The sequence shown here is derived from an EMBL/GenBank/DDBJ whole genome shotgun (WGS) entry which is preliminary data.</text>
</comment>
<dbReference type="Proteomes" id="UP000460221">
    <property type="component" value="Unassembled WGS sequence"/>
</dbReference>
<dbReference type="RefSeq" id="WP_154770726.1">
    <property type="nucleotide sequence ID" value="NZ_WLYK01000011.1"/>
</dbReference>
<evidence type="ECO:0000259" key="1">
    <source>
        <dbReference type="SMART" id="SM00833"/>
    </source>
</evidence>
<protein>
    <submittedName>
        <fullName evidence="2">Cobalamin biosynthesis protein CobW</fullName>
    </submittedName>
</protein>
<name>A0A7K1FRF6_9ACTN</name>
<keyword evidence="3" id="KW-1185">Reference proteome</keyword>
<gene>
    <name evidence="2" type="ORF">GIS00_22600</name>
</gene>